<accession>A0ABW2GAN6</accession>
<keyword evidence="3" id="KW-1185">Reference proteome</keyword>
<organism evidence="2 3">
    <name type="scientific">Streptomyces polyrhachis</name>
    <dbReference type="NCBI Taxonomy" id="1282885"/>
    <lineage>
        <taxon>Bacteria</taxon>
        <taxon>Bacillati</taxon>
        <taxon>Actinomycetota</taxon>
        <taxon>Actinomycetes</taxon>
        <taxon>Kitasatosporales</taxon>
        <taxon>Streptomycetaceae</taxon>
        <taxon>Streptomyces</taxon>
    </lineage>
</organism>
<protein>
    <submittedName>
        <fullName evidence="2">Uncharacterized protein</fullName>
    </submittedName>
</protein>
<dbReference type="RefSeq" id="WP_386413092.1">
    <property type="nucleotide sequence ID" value="NZ_JBHSZO010000007.1"/>
</dbReference>
<feature type="compositionally biased region" description="Pro residues" evidence="1">
    <location>
        <begin position="20"/>
        <end position="29"/>
    </location>
</feature>
<sequence length="290" mass="29951">MSTEADRVPADHAQQSRPAPAIPAPPPAPDEGVHSAALPPRRPGRAAAALCLLLGLAALTAAALDTWAERGPRVPADVAAYDRVRELWHSEPVDTLLPPVLHGKGSGPGRSDRTWVRVALAPDSPCAAGLDAPLARELAPAGCARLLRATYSDASGSSVITVGLLFAEAGPAPLRRLAARFEREHLGERPGLLPRPYAAPGTPAARFGDRQRAGWTVGVLAGAPVVVYAVSGFADGRVVAHPQPAARAAQAKQTTAVAQSGLGHEALGLAAAVEARLRARIEATAPEEEK</sequence>
<feature type="region of interest" description="Disordered" evidence="1">
    <location>
        <begin position="1"/>
        <end position="40"/>
    </location>
</feature>
<evidence type="ECO:0000256" key="1">
    <source>
        <dbReference type="SAM" id="MobiDB-lite"/>
    </source>
</evidence>
<proteinExistence type="predicted"/>
<evidence type="ECO:0000313" key="2">
    <source>
        <dbReference type="EMBL" id="MFC7217868.1"/>
    </source>
</evidence>
<gene>
    <name evidence="2" type="ORF">ACFQLX_06750</name>
</gene>
<reference evidence="3" key="1">
    <citation type="journal article" date="2019" name="Int. J. Syst. Evol. Microbiol.">
        <title>The Global Catalogue of Microorganisms (GCM) 10K type strain sequencing project: providing services to taxonomists for standard genome sequencing and annotation.</title>
        <authorList>
            <consortium name="The Broad Institute Genomics Platform"/>
            <consortium name="The Broad Institute Genome Sequencing Center for Infectious Disease"/>
            <person name="Wu L."/>
            <person name="Ma J."/>
        </authorList>
    </citation>
    <scope>NUCLEOTIDE SEQUENCE [LARGE SCALE GENOMIC DNA]</scope>
    <source>
        <strain evidence="3">CGMCC 1.13681</strain>
    </source>
</reference>
<name>A0ABW2GAN6_9ACTN</name>
<feature type="compositionally biased region" description="Basic and acidic residues" evidence="1">
    <location>
        <begin position="1"/>
        <end position="10"/>
    </location>
</feature>
<comment type="caution">
    <text evidence="2">The sequence shown here is derived from an EMBL/GenBank/DDBJ whole genome shotgun (WGS) entry which is preliminary data.</text>
</comment>
<evidence type="ECO:0000313" key="3">
    <source>
        <dbReference type="Proteomes" id="UP001596413"/>
    </source>
</evidence>
<dbReference type="EMBL" id="JBHSZO010000007">
    <property type="protein sequence ID" value="MFC7217868.1"/>
    <property type="molecule type" value="Genomic_DNA"/>
</dbReference>
<dbReference type="Proteomes" id="UP001596413">
    <property type="component" value="Unassembled WGS sequence"/>
</dbReference>